<organism evidence="3 4">
    <name type="scientific">Fraxinus pennsylvanica</name>
    <dbReference type="NCBI Taxonomy" id="56036"/>
    <lineage>
        <taxon>Eukaryota</taxon>
        <taxon>Viridiplantae</taxon>
        <taxon>Streptophyta</taxon>
        <taxon>Embryophyta</taxon>
        <taxon>Tracheophyta</taxon>
        <taxon>Spermatophyta</taxon>
        <taxon>Magnoliopsida</taxon>
        <taxon>eudicotyledons</taxon>
        <taxon>Gunneridae</taxon>
        <taxon>Pentapetalae</taxon>
        <taxon>asterids</taxon>
        <taxon>lamiids</taxon>
        <taxon>Lamiales</taxon>
        <taxon>Oleaceae</taxon>
        <taxon>Oleeae</taxon>
        <taxon>Fraxinus</taxon>
    </lineage>
</organism>
<name>A0AAD1YZ59_9LAMI</name>
<evidence type="ECO:0000313" key="4">
    <source>
        <dbReference type="Proteomes" id="UP000834106"/>
    </source>
</evidence>
<feature type="compositionally biased region" description="Basic and acidic residues" evidence="1">
    <location>
        <begin position="899"/>
        <end position="918"/>
    </location>
</feature>
<dbReference type="PANTHER" id="PTHR15696">
    <property type="entry name" value="SMG-7 SUPPRESSOR WITH MORPHOLOGICAL EFFECT ON GENITALIA PROTEIN 7"/>
    <property type="match status" value="1"/>
</dbReference>
<evidence type="ECO:0000259" key="2">
    <source>
        <dbReference type="Pfam" id="PF10373"/>
    </source>
</evidence>
<dbReference type="GO" id="GO:0000184">
    <property type="term" value="P:nuclear-transcribed mRNA catabolic process, nonsense-mediated decay"/>
    <property type="evidence" value="ECO:0007669"/>
    <property type="project" value="TreeGrafter"/>
</dbReference>
<feature type="region of interest" description="Disordered" evidence="1">
    <location>
        <begin position="1043"/>
        <end position="1143"/>
    </location>
</feature>
<feature type="compositionally biased region" description="Basic and acidic residues" evidence="1">
    <location>
        <begin position="1043"/>
        <end position="1060"/>
    </location>
</feature>
<evidence type="ECO:0000256" key="1">
    <source>
        <dbReference type="SAM" id="MobiDB-lite"/>
    </source>
</evidence>
<dbReference type="GO" id="GO:0005697">
    <property type="term" value="C:telomerase holoenzyme complex"/>
    <property type="evidence" value="ECO:0007669"/>
    <property type="project" value="TreeGrafter"/>
</dbReference>
<dbReference type="Gene3D" id="6.10.140.1430">
    <property type="match status" value="1"/>
</dbReference>
<proteinExistence type="predicted"/>
<feature type="compositionally biased region" description="Basic and acidic residues" evidence="1">
    <location>
        <begin position="931"/>
        <end position="988"/>
    </location>
</feature>
<sequence length="1143" mass="128087">MNGDGHSMLEDQRETQTSVLAVVDTEKKLLASIYSKGLLHSDTIELYHNVRAGYEEIILNNHQLVELQEVEYLLWKLHYKHIDEFLCLGDLARYTELIKKPDACNWSTAATYYLEATRTRPDSGNPHNQLALLATYVGDSFLALYHCIRSLAVKEPFPDAWNNLMLLFEKNRSSHLHLLSRDAHIDFLNPSERCSLQNSSQAECVPDNSNMEDMDNVSSGELHLWLMFVRMISFFLVKSSLEDFPCALASFISRLEALLALDNAELKASLESYQQVDSSRRGPYRAVQFVCILIFVTNSLTQSLETKESTERFETESSAQTQLALAATFICMGRVTERCLKGDANEICPLLPAVLVFVEWLAGILDRAEAHAADKRVMSSISYFFGALVDFLNQFGRNESEITQENTALWEDHELRGFHPVSHAHALLDFTTDKECMANFDIRNPSRFSRIFDAAMTIVHRSNSTIKWILYDQVGRKFGTGMFVKNLDEGEIEVASSTSSINSEVPSQKTERSIEGVEDTIPADDPIDQAKKSCSFRSKNDDCDVLESLPEQSQGRHGHNSQPTTTDDEEVILFEPITRHNSVPIYSDVSGYLNSLDRANVQTTLPDEWLRRSTSLSIGQSLAQTDAFKQREPPLKESAVQPAGPPSLSAWVLSKDSSYIERERGQKDLRKQELSPIEEIASTSFTNLSINETKDSEVASGHVSPITHNYPPYIAPLPSAPLIPDDAVWFTGSSLSSPEYRSPVGNEADGILGAAPNTGCPSRSAVRLFDGYPPLLGMSSSEWLYHYRNSHNIEHAHNHTSPVHFNAPTLGSFYPNEVSRFDFYDQWGNHLAPNPMIYMGNTQLHASSSHFYGSDEQRRDMPFLGNQRSFPYVGGVGTDLRSEQPPLLQVCFTSASKYSEGRNADESRKREYSPHNADEDFEEPEDPAYEMAEKTKERAEEMKDKAKNRAEKAAEKAKEAKGRAAETAYEAKEKAKEKADDLKEKSKDTAGTVADKAYETKEKTKDAAGTVADKTKEYAYDAKEKTKDTAGTMADKTKEYEYDAKEKTKEAAETVTDKTKQGAQKAAETAQGLGEKAKQTMEEAWGAAKETGQKIKETVVGKSDDKKESVDDFIEDHVRKPTREHEKDTEFRPQAGAGDKKKH</sequence>
<dbReference type="SUPFAM" id="SSF48452">
    <property type="entry name" value="TPR-like"/>
    <property type="match status" value="1"/>
</dbReference>
<feature type="region of interest" description="Disordered" evidence="1">
    <location>
        <begin position="548"/>
        <end position="567"/>
    </location>
</feature>
<dbReference type="GO" id="GO:0070034">
    <property type="term" value="F:telomerase RNA binding"/>
    <property type="evidence" value="ECO:0007669"/>
    <property type="project" value="TreeGrafter"/>
</dbReference>
<dbReference type="Pfam" id="PF10373">
    <property type="entry name" value="EST1_DNA_bind"/>
    <property type="match status" value="1"/>
</dbReference>
<evidence type="ECO:0000313" key="3">
    <source>
        <dbReference type="EMBL" id="CAI9760186.1"/>
    </source>
</evidence>
<dbReference type="EMBL" id="OU503039">
    <property type="protein sequence ID" value="CAI9760186.1"/>
    <property type="molecule type" value="Genomic_DNA"/>
</dbReference>
<feature type="compositionally biased region" description="Acidic residues" evidence="1">
    <location>
        <begin position="919"/>
        <end position="928"/>
    </location>
</feature>
<keyword evidence="4" id="KW-1185">Reference proteome</keyword>
<dbReference type="AlphaFoldDB" id="A0AAD1YZ59"/>
<dbReference type="Proteomes" id="UP000834106">
    <property type="component" value="Chromosome 4"/>
</dbReference>
<dbReference type="InterPro" id="IPR018834">
    <property type="entry name" value="DNA/RNA-bd_Est1-type"/>
</dbReference>
<reference evidence="3" key="1">
    <citation type="submission" date="2023-05" db="EMBL/GenBank/DDBJ databases">
        <authorList>
            <person name="Huff M."/>
        </authorList>
    </citation>
    <scope>NUCLEOTIDE SEQUENCE</scope>
</reference>
<dbReference type="Gene3D" id="1.10.287.700">
    <property type="entry name" value="Helix hairpin bin"/>
    <property type="match status" value="1"/>
</dbReference>
<feature type="compositionally biased region" description="Basic and acidic residues" evidence="1">
    <location>
        <begin position="996"/>
        <end position="1006"/>
    </location>
</feature>
<feature type="compositionally biased region" description="Basic and acidic residues" evidence="1">
    <location>
        <begin position="1091"/>
        <end position="1131"/>
    </location>
</feature>
<dbReference type="GO" id="GO:0042162">
    <property type="term" value="F:telomeric DNA binding"/>
    <property type="evidence" value="ECO:0007669"/>
    <property type="project" value="TreeGrafter"/>
</dbReference>
<feature type="domain" description="DNA/RNA-binding" evidence="2">
    <location>
        <begin position="109"/>
        <end position="424"/>
    </location>
</feature>
<feature type="region of interest" description="Disordered" evidence="1">
    <location>
        <begin position="898"/>
        <end position="1017"/>
    </location>
</feature>
<gene>
    <name evidence="3" type="ORF">FPE_LOCUS7616</name>
</gene>
<feature type="compositionally biased region" description="Polar residues" evidence="1">
    <location>
        <begin position="550"/>
        <end position="565"/>
    </location>
</feature>
<dbReference type="Gene3D" id="1.25.40.10">
    <property type="entry name" value="Tetratricopeptide repeat domain"/>
    <property type="match status" value="2"/>
</dbReference>
<protein>
    <recommendedName>
        <fullName evidence="2">DNA/RNA-binding domain-containing protein</fullName>
    </recommendedName>
</protein>
<accession>A0AAD1YZ59</accession>
<dbReference type="InterPro" id="IPR011990">
    <property type="entry name" value="TPR-like_helical_dom_sf"/>
</dbReference>
<dbReference type="PANTHER" id="PTHR15696:SF0">
    <property type="entry name" value="TELOMERASE-BINDING PROTEIN EST1A"/>
    <property type="match status" value="1"/>
</dbReference>
<dbReference type="InterPro" id="IPR045153">
    <property type="entry name" value="Est1/Ebs1-like"/>
</dbReference>